<keyword evidence="1 2" id="KW-0560">Oxidoreductase</keyword>
<dbReference type="SUPFAM" id="SSF51735">
    <property type="entry name" value="NAD(P)-binding Rossmann-fold domains"/>
    <property type="match status" value="1"/>
</dbReference>
<dbReference type="PROSITE" id="PS00671">
    <property type="entry name" value="D_2_HYDROXYACID_DH_3"/>
    <property type="match status" value="1"/>
</dbReference>
<dbReference type="InterPro" id="IPR036291">
    <property type="entry name" value="NAD(P)-bd_dom_sf"/>
</dbReference>
<dbReference type="SUPFAM" id="SSF52283">
    <property type="entry name" value="Formate/glycerate dehydrogenase catalytic domain-like"/>
    <property type="match status" value="1"/>
</dbReference>
<dbReference type="InterPro" id="IPR029753">
    <property type="entry name" value="D-isomer_DH_CS"/>
</dbReference>
<sequence length="346" mass="37738">MATNSKPIVLHIGDPIKYNHGLYKTLQEQFTVICPSAEERQRGPFLEALRHGKWGQFHAVMRPFWVTGGEMGRWDRELIPLLPKSLKVYASAGAGYDWADVDVMAEAGILYCNGAAASSEAVADMALYHIISVFRNMQWSNMAARGSADEFRDAHAHTQLTAHNPRGHILGLIGLGNIGYQIAVKAYKALGVRIVYHDPFPKSAEQEAAVEATCYPDLDEMLAIADCIVLAAPGAGGKKILTREKIAKMKKGSRLVNIARGSLLDEEAVADAMDSGDLFAVGLDVFEDEPRPNSRLQKMRNATLTCHTAGGALETSIGFERLAMENTIAVLTGQPPLTPVNKHLFK</sequence>
<dbReference type="GO" id="GO:0005829">
    <property type="term" value="C:cytosol"/>
    <property type="evidence" value="ECO:0007669"/>
    <property type="project" value="TreeGrafter"/>
</dbReference>
<dbReference type="CDD" id="cd12168">
    <property type="entry name" value="Mand_dh_like"/>
    <property type="match status" value="1"/>
</dbReference>
<evidence type="ECO:0000313" key="6">
    <source>
        <dbReference type="Proteomes" id="UP000738349"/>
    </source>
</evidence>
<dbReference type="EMBL" id="JAGMUV010000006">
    <property type="protein sequence ID" value="KAH7152575.1"/>
    <property type="molecule type" value="Genomic_DNA"/>
</dbReference>
<dbReference type="PANTHER" id="PTHR10996">
    <property type="entry name" value="2-HYDROXYACID DEHYDROGENASE-RELATED"/>
    <property type="match status" value="1"/>
</dbReference>
<proteinExistence type="inferred from homology"/>
<feature type="domain" description="D-isomer specific 2-hydroxyacid dehydrogenase catalytic" evidence="3">
    <location>
        <begin position="74"/>
        <end position="341"/>
    </location>
</feature>
<evidence type="ECO:0000313" key="5">
    <source>
        <dbReference type="EMBL" id="KAH7152575.1"/>
    </source>
</evidence>
<dbReference type="GO" id="GO:0030267">
    <property type="term" value="F:glyoxylate reductase (NADPH) activity"/>
    <property type="evidence" value="ECO:0007669"/>
    <property type="project" value="TreeGrafter"/>
</dbReference>
<dbReference type="AlphaFoldDB" id="A0A9P9JAL5"/>
<dbReference type="InterPro" id="IPR006140">
    <property type="entry name" value="D-isomer_DH_NAD-bd"/>
</dbReference>
<dbReference type="Proteomes" id="UP000738349">
    <property type="component" value="Unassembled WGS sequence"/>
</dbReference>
<dbReference type="PANTHER" id="PTHR10996:SF281">
    <property type="entry name" value="D-ISOMER SPECIFIC 2-HYDROXYACID DEHYDROGENASE NAD-BINDING DOMAIN-CONTAINING PROTEIN-RELATED"/>
    <property type="match status" value="1"/>
</dbReference>
<comment type="similarity">
    <text evidence="2">Belongs to the D-isomer specific 2-hydroxyacid dehydrogenase family.</text>
</comment>
<dbReference type="GO" id="GO:0016618">
    <property type="term" value="F:hydroxypyruvate reductase [NAD(P)H] activity"/>
    <property type="evidence" value="ECO:0007669"/>
    <property type="project" value="TreeGrafter"/>
</dbReference>
<gene>
    <name evidence="5" type="ORF">EDB81DRAFT_648575</name>
</gene>
<name>A0A9P9JAL5_9HYPO</name>
<dbReference type="InterPro" id="IPR050223">
    <property type="entry name" value="D-isomer_2-hydroxyacid_DH"/>
</dbReference>
<dbReference type="Pfam" id="PF02826">
    <property type="entry name" value="2-Hacid_dh_C"/>
    <property type="match status" value="1"/>
</dbReference>
<dbReference type="InterPro" id="IPR006139">
    <property type="entry name" value="D-isomer_2_OHA_DH_cat_dom"/>
</dbReference>
<protein>
    <submittedName>
        <fullName evidence="5">Uncharacterized protein</fullName>
    </submittedName>
</protein>
<dbReference type="GO" id="GO:0051287">
    <property type="term" value="F:NAD binding"/>
    <property type="evidence" value="ECO:0007669"/>
    <property type="project" value="InterPro"/>
</dbReference>
<comment type="caution">
    <text evidence="5">The sequence shown here is derived from an EMBL/GenBank/DDBJ whole genome shotgun (WGS) entry which is preliminary data.</text>
</comment>
<organism evidence="5 6">
    <name type="scientific">Dactylonectria macrodidyma</name>
    <dbReference type="NCBI Taxonomy" id="307937"/>
    <lineage>
        <taxon>Eukaryota</taxon>
        <taxon>Fungi</taxon>
        <taxon>Dikarya</taxon>
        <taxon>Ascomycota</taxon>
        <taxon>Pezizomycotina</taxon>
        <taxon>Sordariomycetes</taxon>
        <taxon>Hypocreomycetidae</taxon>
        <taxon>Hypocreales</taxon>
        <taxon>Nectriaceae</taxon>
        <taxon>Dactylonectria</taxon>
    </lineage>
</organism>
<dbReference type="Gene3D" id="3.40.50.720">
    <property type="entry name" value="NAD(P)-binding Rossmann-like Domain"/>
    <property type="match status" value="2"/>
</dbReference>
<evidence type="ECO:0000259" key="3">
    <source>
        <dbReference type="Pfam" id="PF00389"/>
    </source>
</evidence>
<feature type="domain" description="D-isomer specific 2-hydroxyacid dehydrogenase NAD-binding" evidence="4">
    <location>
        <begin position="129"/>
        <end position="309"/>
    </location>
</feature>
<accession>A0A9P9JAL5</accession>
<reference evidence="5" key="1">
    <citation type="journal article" date="2021" name="Nat. Commun.">
        <title>Genetic determinants of endophytism in the Arabidopsis root mycobiome.</title>
        <authorList>
            <person name="Mesny F."/>
            <person name="Miyauchi S."/>
            <person name="Thiergart T."/>
            <person name="Pickel B."/>
            <person name="Atanasova L."/>
            <person name="Karlsson M."/>
            <person name="Huettel B."/>
            <person name="Barry K.W."/>
            <person name="Haridas S."/>
            <person name="Chen C."/>
            <person name="Bauer D."/>
            <person name="Andreopoulos W."/>
            <person name="Pangilinan J."/>
            <person name="LaButti K."/>
            <person name="Riley R."/>
            <person name="Lipzen A."/>
            <person name="Clum A."/>
            <person name="Drula E."/>
            <person name="Henrissat B."/>
            <person name="Kohler A."/>
            <person name="Grigoriev I.V."/>
            <person name="Martin F.M."/>
            <person name="Hacquard S."/>
        </authorList>
    </citation>
    <scope>NUCLEOTIDE SEQUENCE</scope>
    <source>
        <strain evidence="5">MPI-CAGE-AT-0147</strain>
    </source>
</reference>
<evidence type="ECO:0000256" key="1">
    <source>
        <dbReference type="ARBA" id="ARBA00023002"/>
    </source>
</evidence>
<dbReference type="Pfam" id="PF00389">
    <property type="entry name" value="2-Hacid_dh"/>
    <property type="match status" value="1"/>
</dbReference>
<evidence type="ECO:0000256" key="2">
    <source>
        <dbReference type="RuleBase" id="RU003719"/>
    </source>
</evidence>
<keyword evidence="6" id="KW-1185">Reference proteome</keyword>
<evidence type="ECO:0000259" key="4">
    <source>
        <dbReference type="Pfam" id="PF02826"/>
    </source>
</evidence>
<dbReference type="OrthoDB" id="9991913at2759"/>